<accession>A0A2N0H5R9</accession>
<dbReference type="EMBL" id="PHUF01000005">
    <property type="protein sequence ID" value="PKB14301.1"/>
    <property type="molecule type" value="Genomic_DNA"/>
</dbReference>
<name>A0A2N0H5R9_9SPHN</name>
<evidence type="ECO:0000313" key="1">
    <source>
        <dbReference type="EMBL" id="PKB14301.1"/>
    </source>
</evidence>
<keyword evidence="2" id="KW-1185">Reference proteome</keyword>
<gene>
    <name evidence="1" type="ORF">B0I00_2933</name>
</gene>
<proteinExistence type="predicted"/>
<reference evidence="1 2" key="1">
    <citation type="submission" date="2017-11" db="EMBL/GenBank/DDBJ databases">
        <title>Genomic Encyclopedia of Type Strains, Phase III (KMG-III): the genomes of soil and plant-associated and newly described type strains.</title>
        <authorList>
            <person name="Whitman W."/>
        </authorList>
    </citation>
    <scope>NUCLEOTIDE SEQUENCE [LARGE SCALE GENOMIC DNA]</scope>
    <source>
        <strain evidence="1 2">CGMCC 1.12274</strain>
    </source>
</reference>
<protein>
    <submittedName>
        <fullName evidence="1">Uncharacterized protein</fullName>
    </submittedName>
</protein>
<sequence>MAVNFDTAVEWLHDAAYVAITCGVWHGLY</sequence>
<dbReference type="Proteomes" id="UP000232587">
    <property type="component" value="Unassembled WGS sequence"/>
</dbReference>
<organism evidence="1 2">
    <name type="scientific">Novosphingobium kunmingense</name>
    <dbReference type="NCBI Taxonomy" id="1211806"/>
    <lineage>
        <taxon>Bacteria</taxon>
        <taxon>Pseudomonadati</taxon>
        <taxon>Pseudomonadota</taxon>
        <taxon>Alphaproteobacteria</taxon>
        <taxon>Sphingomonadales</taxon>
        <taxon>Sphingomonadaceae</taxon>
        <taxon>Novosphingobium</taxon>
    </lineage>
</organism>
<comment type="caution">
    <text evidence="1">The sequence shown here is derived from an EMBL/GenBank/DDBJ whole genome shotgun (WGS) entry which is preliminary data.</text>
</comment>
<evidence type="ECO:0000313" key="2">
    <source>
        <dbReference type="Proteomes" id="UP000232587"/>
    </source>
</evidence>
<dbReference type="AlphaFoldDB" id="A0A2N0H5R9"/>